<organism evidence="2 3">
    <name type="scientific">Candidatus Magasanikbacteria bacterium CG10_big_fil_rev_8_21_14_0_10_36_16</name>
    <dbReference type="NCBI Taxonomy" id="1974645"/>
    <lineage>
        <taxon>Bacteria</taxon>
        <taxon>Candidatus Magasanikiibacteriota</taxon>
    </lineage>
</organism>
<dbReference type="InterPro" id="IPR016181">
    <property type="entry name" value="Acyl_CoA_acyltransferase"/>
</dbReference>
<dbReference type="GO" id="GO:0016747">
    <property type="term" value="F:acyltransferase activity, transferring groups other than amino-acyl groups"/>
    <property type="evidence" value="ECO:0007669"/>
    <property type="project" value="InterPro"/>
</dbReference>
<dbReference type="PANTHER" id="PTHR43792:SF16">
    <property type="entry name" value="N-ACETYLTRANSFERASE DOMAIN-CONTAINING PROTEIN"/>
    <property type="match status" value="1"/>
</dbReference>
<feature type="domain" description="N-acetyltransferase" evidence="1">
    <location>
        <begin position="13"/>
        <end position="174"/>
    </location>
</feature>
<protein>
    <submittedName>
        <fullName evidence="2">N-acetyltransferase</fullName>
    </submittedName>
</protein>
<evidence type="ECO:0000313" key="2">
    <source>
        <dbReference type="EMBL" id="PIR78014.1"/>
    </source>
</evidence>
<dbReference type="AlphaFoldDB" id="A0A2H0TXR2"/>
<dbReference type="EMBL" id="PFBU01000075">
    <property type="protein sequence ID" value="PIR78014.1"/>
    <property type="molecule type" value="Genomic_DNA"/>
</dbReference>
<dbReference type="InterPro" id="IPR051531">
    <property type="entry name" value="N-acetyltransferase"/>
</dbReference>
<dbReference type="Pfam" id="PF13302">
    <property type="entry name" value="Acetyltransf_3"/>
    <property type="match status" value="1"/>
</dbReference>
<dbReference type="Proteomes" id="UP000230852">
    <property type="component" value="Unassembled WGS sequence"/>
</dbReference>
<evidence type="ECO:0000259" key="1">
    <source>
        <dbReference type="PROSITE" id="PS51186"/>
    </source>
</evidence>
<dbReference type="PANTHER" id="PTHR43792">
    <property type="entry name" value="GNAT FAMILY, PUTATIVE (AFU_ORTHOLOGUE AFUA_3G00765)-RELATED-RELATED"/>
    <property type="match status" value="1"/>
</dbReference>
<gene>
    <name evidence="2" type="ORF">COU28_03995</name>
</gene>
<comment type="caution">
    <text evidence="2">The sequence shown here is derived from an EMBL/GenBank/DDBJ whole genome shotgun (WGS) entry which is preliminary data.</text>
</comment>
<sequence>MDLLNIEIETERLRLIPVSEKYLEDIFKEFSPEIVTYMVPKPAEKIEETDTFISSTIENMKKGEEIVLSILKKDSGEFVGITGLHYIDTLHPHFGVWTKKSSHGNKYGREALQGFKKWADENIKYEYIVYPVDKRNIASRKIAESIGGVIEDEYEKVGMGGQQLDEVEYRIYKNKSD</sequence>
<evidence type="ECO:0000313" key="3">
    <source>
        <dbReference type="Proteomes" id="UP000230852"/>
    </source>
</evidence>
<dbReference type="SUPFAM" id="SSF55729">
    <property type="entry name" value="Acyl-CoA N-acyltransferases (Nat)"/>
    <property type="match status" value="1"/>
</dbReference>
<dbReference type="PROSITE" id="PS51186">
    <property type="entry name" value="GNAT"/>
    <property type="match status" value="1"/>
</dbReference>
<keyword evidence="2" id="KW-0808">Transferase</keyword>
<reference evidence="3" key="1">
    <citation type="submission" date="2017-09" db="EMBL/GenBank/DDBJ databases">
        <title>Depth-based differentiation of microbial function through sediment-hosted aquifers and enrichment of novel symbionts in the deep terrestrial subsurface.</title>
        <authorList>
            <person name="Probst A.J."/>
            <person name="Ladd B."/>
            <person name="Jarett J.K."/>
            <person name="Geller-Mcgrath D.E."/>
            <person name="Sieber C.M.K."/>
            <person name="Emerson J.B."/>
            <person name="Anantharaman K."/>
            <person name="Thomas B.C."/>
            <person name="Malmstrom R."/>
            <person name="Stieglmeier M."/>
            <person name="Klingl A."/>
            <person name="Woyke T."/>
            <person name="Ryan C.M."/>
            <person name="Banfield J.F."/>
        </authorList>
    </citation>
    <scope>NUCLEOTIDE SEQUENCE [LARGE SCALE GENOMIC DNA]</scope>
</reference>
<dbReference type="Gene3D" id="3.40.630.30">
    <property type="match status" value="1"/>
</dbReference>
<dbReference type="InterPro" id="IPR000182">
    <property type="entry name" value="GNAT_dom"/>
</dbReference>
<proteinExistence type="predicted"/>
<name>A0A2H0TXR2_9BACT</name>
<accession>A0A2H0TXR2</accession>